<name>W9G9I2_9MICO</name>
<keyword evidence="2 4" id="KW-0238">DNA-binding</keyword>
<protein>
    <submittedName>
        <fullName evidence="7">TetR family transcriptional regulator</fullName>
    </submittedName>
</protein>
<dbReference type="GO" id="GO:0003700">
    <property type="term" value="F:DNA-binding transcription factor activity"/>
    <property type="evidence" value="ECO:0007669"/>
    <property type="project" value="TreeGrafter"/>
</dbReference>
<proteinExistence type="predicted"/>
<evidence type="ECO:0000256" key="2">
    <source>
        <dbReference type="ARBA" id="ARBA00023125"/>
    </source>
</evidence>
<dbReference type="Pfam" id="PF00440">
    <property type="entry name" value="TetR_N"/>
    <property type="match status" value="1"/>
</dbReference>
<evidence type="ECO:0000313" key="8">
    <source>
        <dbReference type="Proteomes" id="UP000019489"/>
    </source>
</evidence>
<dbReference type="Proteomes" id="UP000019489">
    <property type="component" value="Unassembled WGS sequence"/>
</dbReference>
<dbReference type="EMBL" id="AWSA01000016">
    <property type="protein sequence ID" value="EWT01907.1"/>
    <property type="molecule type" value="Genomic_DNA"/>
</dbReference>
<dbReference type="eggNOG" id="COG1309">
    <property type="taxonomic scope" value="Bacteria"/>
</dbReference>
<dbReference type="AlphaFoldDB" id="W9G9I2"/>
<evidence type="ECO:0000313" key="7">
    <source>
        <dbReference type="EMBL" id="EWT01907.1"/>
    </source>
</evidence>
<keyword evidence="3" id="KW-0804">Transcription</keyword>
<keyword evidence="8" id="KW-1185">Reference proteome</keyword>
<dbReference type="STRING" id="1386089.N865_12745"/>
<dbReference type="PROSITE" id="PS50977">
    <property type="entry name" value="HTH_TETR_2"/>
    <property type="match status" value="1"/>
</dbReference>
<dbReference type="PANTHER" id="PTHR30055:SF234">
    <property type="entry name" value="HTH-TYPE TRANSCRIPTIONAL REGULATOR BETI"/>
    <property type="match status" value="1"/>
</dbReference>
<dbReference type="SUPFAM" id="SSF48498">
    <property type="entry name" value="Tetracyclin repressor-like, C-terminal domain"/>
    <property type="match status" value="1"/>
</dbReference>
<evidence type="ECO:0000256" key="3">
    <source>
        <dbReference type="ARBA" id="ARBA00023163"/>
    </source>
</evidence>
<dbReference type="InterPro" id="IPR050109">
    <property type="entry name" value="HTH-type_TetR-like_transc_reg"/>
</dbReference>
<reference evidence="7 8" key="1">
    <citation type="submission" date="2013-08" db="EMBL/GenBank/DDBJ databases">
        <title>Intrasporangium oryzae NRRL B-24470.</title>
        <authorList>
            <person name="Liu H."/>
            <person name="Wang G."/>
        </authorList>
    </citation>
    <scope>NUCLEOTIDE SEQUENCE [LARGE SCALE GENOMIC DNA]</scope>
    <source>
        <strain evidence="7 8">NRRL B-24470</strain>
    </source>
</reference>
<dbReference type="InterPro" id="IPR036271">
    <property type="entry name" value="Tet_transcr_reg_TetR-rel_C_sf"/>
</dbReference>
<evidence type="ECO:0000256" key="1">
    <source>
        <dbReference type="ARBA" id="ARBA00023015"/>
    </source>
</evidence>
<evidence type="ECO:0000256" key="4">
    <source>
        <dbReference type="PROSITE-ProRule" id="PRU00335"/>
    </source>
</evidence>
<organism evidence="7 8">
    <name type="scientific">Intrasporangium oryzae NRRL B-24470</name>
    <dbReference type="NCBI Taxonomy" id="1386089"/>
    <lineage>
        <taxon>Bacteria</taxon>
        <taxon>Bacillati</taxon>
        <taxon>Actinomycetota</taxon>
        <taxon>Actinomycetes</taxon>
        <taxon>Micrococcales</taxon>
        <taxon>Intrasporangiaceae</taxon>
        <taxon>Intrasporangium</taxon>
    </lineage>
</organism>
<evidence type="ECO:0000259" key="6">
    <source>
        <dbReference type="PROSITE" id="PS50977"/>
    </source>
</evidence>
<feature type="domain" description="HTH tetR-type" evidence="6">
    <location>
        <begin position="32"/>
        <end position="92"/>
    </location>
</feature>
<dbReference type="PRINTS" id="PR00455">
    <property type="entry name" value="HTHTETR"/>
</dbReference>
<comment type="caution">
    <text evidence="7">The sequence shown here is derived from an EMBL/GenBank/DDBJ whole genome shotgun (WGS) entry which is preliminary data.</text>
</comment>
<feature type="region of interest" description="Disordered" evidence="5">
    <location>
        <begin position="1"/>
        <end position="29"/>
    </location>
</feature>
<accession>W9G9I2</accession>
<dbReference type="SUPFAM" id="SSF46689">
    <property type="entry name" value="Homeodomain-like"/>
    <property type="match status" value="1"/>
</dbReference>
<gene>
    <name evidence="7" type="ORF">N865_12745</name>
</gene>
<dbReference type="PANTHER" id="PTHR30055">
    <property type="entry name" value="HTH-TYPE TRANSCRIPTIONAL REGULATOR RUTR"/>
    <property type="match status" value="1"/>
</dbReference>
<dbReference type="Gene3D" id="1.10.357.10">
    <property type="entry name" value="Tetracycline Repressor, domain 2"/>
    <property type="match status" value="1"/>
</dbReference>
<dbReference type="InterPro" id="IPR009057">
    <property type="entry name" value="Homeodomain-like_sf"/>
</dbReference>
<feature type="DNA-binding region" description="H-T-H motif" evidence="4">
    <location>
        <begin position="55"/>
        <end position="74"/>
    </location>
</feature>
<evidence type="ECO:0000256" key="5">
    <source>
        <dbReference type="SAM" id="MobiDB-lite"/>
    </source>
</evidence>
<keyword evidence="1" id="KW-0805">Transcription regulation</keyword>
<dbReference type="GO" id="GO:0000976">
    <property type="term" value="F:transcription cis-regulatory region binding"/>
    <property type="evidence" value="ECO:0007669"/>
    <property type="project" value="TreeGrafter"/>
</dbReference>
<dbReference type="InterPro" id="IPR001647">
    <property type="entry name" value="HTH_TetR"/>
</dbReference>
<sequence>MRLMPSRVNGSTHGRHPRRRRYDASGRRARAAERRDAVVTAAREHFLADGFVATTVAAVAADAGVSVESVYKWFGSKAGLLRAVWDRSLAGSGPTHAERRSDAGSRRATDGATVIRNWARLAAEVGAVADPVLRLVESAAHVDPEAARLRDAIERERTARMAHNAAYLVEAGYLRDGVTPEQARDVLLLYTTFYDRLVKQSGWTPEQFSAFVERGLTAHLLP</sequence>